<dbReference type="EMBL" id="AUPZ01000013">
    <property type="protein sequence ID" value="EQB35581.1"/>
    <property type="molecule type" value="Genomic_DNA"/>
</dbReference>
<sequence length="283" mass="31189">MGKGSARENVGTMIKEFVSATLREDIGRGDLYALVEPSVGAKAKIIAKSDGVVAGEIYLNALSEIKNFEIIWHKCDSQSFVSGDIIATLSGDSHTILSIERTLLNILLHASSIATLTRKYADIVKPYGVKLLDTRKTRPHLRVFEKYATRIGGAVNHRMGLDDSLMIKDTHLKTIKNLKDYINKARKKIPFTANIEVEAETYEMAKEAMESGADIVMCDNMSPDKIARVVAFRDENFSHILLEASGNISLETIESYAKSGVDAISSGALIHQANWIDLSMKID</sequence>
<dbReference type="Proteomes" id="UP000015520">
    <property type="component" value="Unassembled WGS sequence"/>
</dbReference>
<dbReference type="SUPFAM" id="SSF54675">
    <property type="entry name" value="Nicotinate/Quinolinate PRTase N-terminal domain-like"/>
    <property type="match status" value="1"/>
</dbReference>
<comment type="similarity">
    <text evidence="3 9">Belongs to the NadC/ModD family.</text>
</comment>
<keyword evidence="6 9" id="KW-0328">Glycosyltransferase</keyword>
<dbReference type="InterPro" id="IPR027277">
    <property type="entry name" value="NadC/ModD"/>
</dbReference>
<evidence type="ECO:0000256" key="2">
    <source>
        <dbReference type="ARBA" id="ARBA00004893"/>
    </source>
</evidence>
<dbReference type="InterPro" id="IPR004393">
    <property type="entry name" value="NadC"/>
</dbReference>
<dbReference type="Gene3D" id="3.20.20.70">
    <property type="entry name" value="Aldolase class I"/>
    <property type="match status" value="1"/>
</dbReference>
<feature type="domain" description="Quinolinate phosphoribosyl transferase N-terminal" evidence="12">
    <location>
        <begin position="35"/>
        <end position="111"/>
    </location>
</feature>
<dbReference type="CDD" id="cd01572">
    <property type="entry name" value="QPRTase"/>
    <property type="match status" value="1"/>
</dbReference>
<dbReference type="PANTHER" id="PTHR32179:SF3">
    <property type="entry name" value="NICOTINATE-NUCLEOTIDE PYROPHOSPHORYLASE [CARBOXYLATING]"/>
    <property type="match status" value="1"/>
</dbReference>
<evidence type="ECO:0000256" key="4">
    <source>
        <dbReference type="ARBA" id="ARBA00011944"/>
    </source>
</evidence>
<dbReference type="InterPro" id="IPR037128">
    <property type="entry name" value="Quinolinate_PRibosylTase_N_sf"/>
</dbReference>
<dbReference type="Gene3D" id="3.90.1170.20">
    <property type="entry name" value="Quinolinate phosphoribosyl transferase, N-terminal domain"/>
    <property type="match status" value="1"/>
</dbReference>
<dbReference type="UniPathway" id="UPA00253">
    <property type="reaction ID" value="UER00331"/>
</dbReference>
<evidence type="ECO:0000256" key="1">
    <source>
        <dbReference type="ARBA" id="ARBA00003237"/>
    </source>
</evidence>
<dbReference type="NCBIfam" id="TIGR00078">
    <property type="entry name" value="nadC"/>
    <property type="match status" value="1"/>
</dbReference>
<protein>
    <recommendedName>
        <fullName evidence="4">nicotinate-nucleotide diphosphorylase (carboxylating)</fullName>
        <ecNumber evidence="4">2.4.2.19</ecNumber>
    </recommendedName>
    <alternativeName>
        <fullName evidence="8">Quinolinate phosphoribosyltransferase [decarboxylating]</fullName>
    </alternativeName>
</protein>
<dbReference type="SUPFAM" id="SSF51690">
    <property type="entry name" value="Nicotinate/Quinolinate PRTase C-terminal domain-like"/>
    <property type="match status" value="1"/>
</dbReference>
<dbReference type="FunFam" id="3.20.20.70:FF:000030">
    <property type="entry name" value="Nicotinate-nucleotide pyrophosphorylase, carboxylating"/>
    <property type="match status" value="1"/>
</dbReference>
<evidence type="ECO:0000259" key="11">
    <source>
        <dbReference type="Pfam" id="PF01729"/>
    </source>
</evidence>
<evidence type="ECO:0000259" key="12">
    <source>
        <dbReference type="Pfam" id="PF02749"/>
    </source>
</evidence>
<evidence type="ECO:0000256" key="10">
    <source>
        <dbReference type="PIRSR" id="PIRSR006250-1"/>
    </source>
</evidence>
<dbReference type="PIRSF" id="PIRSF006250">
    <property type="entry name" value="NadC_ModD"/>
    <property type="match status" value="1"/>
</dbReference>
<comment type="caution">
    <text evidence="13">The sequence shown here is derived from an EMBL/GenBank/DDBJ whole genome shotgun (WGS) entry which is preliminary data.</text>
</comment>
<feature type="binding site" evidence="10">
    <location>
        <position position="101"/>
    </location>
    <ligand>
        <name>substrate</name>
    </ligand>
</feature>
<keyword evidence="5" id="KW-0662">Pyridine nucleotide biosynthesis</keyword>
<feature type="domain" description="Quinolinate phosphoribosyl transferase C-terminal" evidence="11">
    <location>
        <begin position="113"/>
        <end position="281"/>
    </location>
</feature>
<dbReference type="AlphaFoldDB" id="T0JBY0"/>
<feature type="binding site" evidence="10">
    <location>
        <begin position="245"/>
        <end position="247"/>
    </location>
    <ligand>
        <name>substrate</name>
    </ligand>
</feature>
<evidence type="ECO:0000256" key="8">
    <source>
        <dbReference type="ARBA" id="ARBA00033102"/>
    </source>
</evidence>
<comment type="pathway">
    <text evidence="2">Cofactor biosynthesis; NAD(+) biosynthesis; nicotinate D-ribonucleotide from quinolinate: step 1/1.</text>
</comment>
<organism evidence="13 14">
    <name type="scientific">Sulfurimonas hongkongensis</name>
    <dbReference type="NCBI Taxonomy" id="1172190"/>
    <lineage>
        <taxon>Bacteria</taxon>
        <taxon>Pseudomonadati</taxon>
        <taxon>Campylobacterota</taxon>
        <taxon>Epsilonproteobacteria</taxon>
        <taxon>Campylobacterales</taxon>
        <taxon>Sulfurimonadaceae</taxon>
        <taxon>Sulfurimonas</taxon>
    </lineage>
</organism>
<dbReference type="PANTHER" id="PTHR32179">
    <property type="entry name" value="NICOTINATE-NUCLEOTIDE PYROPHOSPHORYLASE [CARBOXYLATING]"/>
    <property type="match status" value="1"/>
</dbReference>
<dbReference type="EC" id="2.4.2.19" evidence="4"/>
<gene>
    <name evidence="13" type="ORF">M947_09880</name>
</gene>
<evidence type="ECO:0000256" key="7">
    <source>
        <dbReference type="ARBA" id="ARBA00022679"/>
    </source>
</evidence>
<name>T0JBY0_9BACT</name>
<feature type="binding site" evidence="10">
    <location>
        <begin position="134"/>
        <end position="136"/>
    </location>
    <ligand>
        <name>substrate</name>
    </ligand>
</feature>
<keyword evidence="14" id="KW-1185">Reference proteome</keyword>
<dbReference type="GO" id="GO:0005737">
    <property type="term" value="C:cytoplasm"/>
    <property type="evidence" value="ECO:0007669"/>
    <property type="project" value="TreeGrafter"/>
</dbReference>
<feature type="binding site" evidence="10">
    <location>
        <position position="168"/>
    </location>
    <ligand>
        <name>substrate</name>
    </ligand>
</feature>
<dbReference type="Pfam" id="PF02749">
    <property type="entry name" value="QRPTase_N"/>
    <property type="match status" value="1"/>
</dbReference>
<proteinExistence type="inferred from homology"/>
<evidence type="ECO:0000256" key="3">
    <source>
        <dbReference type="ARBA" id="ARBA00009400"/>
    </source>
</evidence>
<evidence type="ECO:0000256" key="5">
    <source>
        <dbReference type="ARBA" id="ARBA00022642"/>
    </source>
</evidence>
<dbReference type="InterPro" id="IPR036068">
    <property type="entry name" value="Nicotinate_pribotase-like_C"/>
</dbReference>
<feature type="binding site" evidence="10">
    <location>
        <position position="219"/>
    </location>
    <ligand>
        <name>substrate</name>
    </ligand>
</feature>
<evidence type="ECO:0000256" key="9">
    <source>
        <dbReference type="PIRNR" id="PIRNR006250"/>
    </source>
</evidence>
<dbReference type="InterPro" id="IPR022412">
    <property type="entry name" value="Quinolinate_PRibosylTrfase_N"/>
</dbReference>
<dbReference type="GO" id="GO:0009435">
    <property type="term" value="P:NAD+ biosynthetic process"/>
    <property type="evidence" value="ECO:0007669"/>
    <property type="project" value="UniProtKB-UniPathway"/>
</dbReference>
<comment type="function">
    <text evidence="1">Involved in the catabolism of quinolinic acid (QA).</text>
</comment>
<dbReference type="GO" id="GO:0034213">
    <property type="term" value="P:quinolinate catabolic process"/>
    <property type="evidence" value="ECO:0007669"/>
    <property type="project" value="TreeGrafter"/>
</dbReference>
<reference evidence="13 14" key="1">
    <citation type="submission" date="2013-07" db="EMBL/GenBank/DDBJ databases">
        <title>Sulfurimonas hongkongensis AST-10 Genome Sequencing.</title>
        <authorList>
            <person name="Cai L."/>
            <person name="Zhang T."/>
        </authorList>
    </citation>
    <scope>NUCLEOTIDE SEQUENCE [LARGE SCALE GENOMIC DNA]</scope>
    <source>
        <strain evidence="13 14">AST-10</strain>
    </source>
</reference>
<feature type="binding site" evidence="10">
    <location>
        <position position="198"/>
    </location>
    <ligand>
        <name>substrate</name>
    </ligand>
</feature>
<dbReference type="InterPro" id="IPR013785">
    <property type="entry name" value="Aldolase_TIM"/>
</dbReference>
<dbReference type="STRING" id="1172190.M947_09880"/>
<feature type="binding site" evidence="10">
    <location>
        <position position="158"/>
    </location>
    <ligand>
        <name>substrate</name>
    </ligand>
</feature>
<feature type="binding site" evidence="10">
    <location>
        <begin position="266"/>
        <end position="268"/>
    </location>
    <ligand>
        <name>substrate</name>
    </ligand>
</feature>
<dbReference type="InterPro" id="IPR002638">
    <property type="entry name" value="Quinolinate_PRibosylTrfase_C"/>
</dbReference>
<evidence type="ECO:0000313" key="14">
    <source>
        <dbReference type="Proteomes" id="UP000015520"/>
    </source>
</evidence>
<keyword evidence="7 9" id="KW-0808">Transferase</keyword>
<dbReference type="GO" id="GO:0004514">
    <property type="term" value="F:nicotinate-nucleotide diphosphorylase (carboxylating) activity"/>
    <property type="evidence" value="ECO:0007669"/>
    <property type="project" value="UniProtKB-EC"/>
</dbReference>
<accession>T0JBY0</accession>
<dbReference type="eggNOG" id="COG0157">
    <property type="taxonomic scope" value="Bacteria"/>
</dbReference>
<evidence type="ECO:0000313" key="13">
    <source>
        <dbReference type="EMBL" id="EQB35581.1"/>
    </source>
</evidence>
<dbReference type="PATRIC" id="fig|1172190.3.peg.1910"/>
<dbReference type="Pfam" id="PF01729">
    <property type="entry name" value="QRPTase_C"/>
    <property type="match status" value="1"/>
</dbReference>
<evidence type="ECO:0000256" key="6">
    <source>
        <dbReference type="ARBA" id="ARBA00022676"/>
    </source>
</evidence>